<dbReference type="GO" id="GO:0004350">
    <property type="term" value="F:glutamate-5-semialdehyde dehydrogenase activity"/>
    <property type="evidence" value="ECO:0007669"/>
    <property type="project" value="UniProtKB-UniRule"/>
</dbReference>
<dbReference type="EC" id="1.2.1.41" evidence="7"/>
<dbReference type="Gene3D" id="3.40.309.10">
    <property type="entry name" value="Aldehyde Dehydrogenase, Chain A, domain 2"/>
    <property type="match status" value="1"/>
</dbReference>
<dbReference type="Pfam" id="PF00171">
    <property type="entry name" value="Aldedh"/>
    <property type="match status" value="2"/>
</dbReference>
<dbReference type="FunFam" id="3.40.309.10:FF:000006">
    <property type="entry name" value="Gamma-glutamyl phosphate reductase"/>
    <property type="match status" value="1"/>
</dbReference>
<evidence type="ECO:0000256" key="5">
    <source>
        <dbReference type="ARBA" id="ARBA00023002"/>
    </source>
</evidence>
<accession>A0A2U3D8F2</accession>
<dbReference type="InterPro" id="IPR016162">
    <property type="entry name" value="Ald_DH_N"/>
</dbReference>
<dbReference type="InterPro" id="IPR020593">
    <property type="entry name" value="G-glutamylP_reductase_CS"/>
</dbReference>
<dbReference type="InterPro" id="IPR015590">
    <property type="entry name" value="Aldehyde_DH_dom"/>
</dbReference>
<dbReference type="InterPro" id="IPR000965">
    <property type="entry name" value="GPR_dom"/>
</dbReference>
<dbReference type="PROSITE" id="PS01223">
    <property type="entry name" value="PROA"/>
    <property type="match status" value="1"/>
</dbReference>
<dbReference type="GO" id="GO:0050661">
    <property type="term" value="F:NADP binding"/>
    <property type="evidence" value="ECO:0007669"/>
    <property type="project" value="InterPro"/>
</dbReference>
<dbReference type="UniPathway" id="UPA00098">
    <property type="reaction ID" value="UER00360"/>
</dbReference>
<reference evidence="9 10" key="1">
    <citation type="submission" date="2016-11" db="EMBL/GenBank/DDBJ databases">
        <title>Comparative genomics of Acidibacillus ferroxidans species.</title>
        <authorList>
            <person name="Oliveira G."/>
            <person name="Nunes G."/>
            <person name="Oliveira R."/>
            <person name="Araujo F."/>
            <person name="Salim A."/>
            <person name="Scholte L."/>
            <person name="Morais D."/>
            <person name="Nancucheo I."/>
            <person name="Johnson D.B."/>
            <person name="Grail B."/>
            <person name="Bittencourt J."/>
            <person name="Valadares R."/>
        </authorList>
    </citation>
    <scope>NUCLEOTIDE SEQUENCE [LARGE SCALE GENOMIC DNA]</scope>
    <source>
        <strain evidence="9 10">Y002</strain>
    </source>
</reference>
<dbReference type="InterPro" id="IPR016163">
    <property type="entry name" value="Ald_DH_C"/>
</dbReference>
<keyword evidence="5 7" id="KW-0560">Oxidoreductase</keyword>
<evidence type="ECO:0000259" key="8">
    <source>
        <dbReference type="Pfam" id="PF00171"/>
    </source>
</evidence>
<keyword evidence="4 7" id="KW-0521">NADP</keyword>
<dbReference type="SUPFAM" id="SSF53720">
    <property type="entry name" value="ALDH-like"/>
    <property type="match status" value="1"/>
</dbReference>
<evidence type="ECO:0000256" key="1">
    <source>
        <dbReference type="ARBA" id="ARBA00004985"/>
    </source>
</evidence>
<comment type="catalytic activity">
    <reaction evidence="6 7">
        <text>L-glutamate 5-semialdehyde + phosphate + NADP(+) = L-glutamyl 5-phosphate + NADPH + H(+)</text>
        <dbReference type="Rhea" id="RHEA:19541"/>
        <dbReference type="ChEBI" id="CHEBI:15378"/>
        <dbReference type="ChEBI" id="CHEBI:43474"/>
        <dbReference type="ChEBI" id="CHEBI:57783"/>
        <dbReference type="ChEBI" id="CHEBI:58066"/>
        <dbReference type="ChEBI" id="CHEBI:58274"/>
        <dbReference type="ChEBI" id="CHEBI:58349"/>
        <dbReference type="EC" id="1.2.1.41"/>
    </reaction>
</comment>
<comment type="pathway">
    <text evidence="1 7">Amino-acid biosynthesis; L-proline biosynthesis; L-glutamate 5-semialdehyde from L-glutamate: step 2/2.</text>
</comment>
<dbReference type="GO" id="GO:0005737">
    <property type="term" value="C:cytoplasm"/>
    <property type="evidence" value="ECO:0007669"/>
    <property type="project" value="UniProtKB-SubCell"/>
</dbReference>
<protein>
    <recommendedName>
        <fullName evidence="7">Gamma-glutamyl phosphate reductase</fullName>
        <shortName evidence="7">GPR</shortName>
        <ecNumber evidence="7">1.2.1.41</ecNumber>
    </recommendedName>
    <alternativeName>
        <fullName evidence="7">Glutamate-5-semialdehyde dehydrogenase</fullName>
    </alternativeName>
    <alternativeName>
        <fullName evidence="7">Glutamyl-gamma-semialdehyde dehydrogenase</fullName>
        <shortName evidence="7">GSA dehydrogenase</shortName>
    </alternativeName>
</protein>
<proteinExistence type="inferred from homology"/>
<keyword evidence="7" id="KW-0963">Cytoplasm</keyword>
<organism evidence="9 10">
    <name type="scientific">Sulfoacidibacillus thermotolerans</name>
    <name type="common">Acidibacillus sulfuroxidans</name>
    <dbReference type="NCBI Taxonomy" id="1765684"/>
    <lineage>
        <taxon>Bacteria</taxon>
        <taxon>Bacillati</taxon>
        <taxon>Bacillota</taxon>
        <taxon>Bacilli</taxon>
        <taxon>Bacillales</taxon>
        <taxon>Alicyclobacillaceae</taxon>
        <taxon>Sulfoacidibacillus</taxon>
    </lineage>
</organism>
<dbReference type="Gene3D" id="3.40.605.10">
    <property type="entry name" value="Aldehyde Dehydrogenase, Chain A, domain 1"/>
    <property type="match status" value="1"/>
</dbReference>
<evidence type="ECO:0000256" key="2">
    <source>
        <dbReference type="ARBA" id="ARBA00022605"/>
    </source>
</evidence>
<comment type="function">
    <text evidence="7">Catalyzes the NADPH-dependent reduction of L-glutamate 5-phosphate into L-glutamate 5-semialdehyde and phosphate. The product spontaneously undergoes cyclization to form 1-pyrroline-5-carboxylate.</text>
</comment>
<feature type="domain" description="Aldehyde dehydrogenase" evidence="8">
    <location>
        <begin position="322"/>
        <end position="391"/>
    </location>
</feature>
<dbReference type="AlphaFoldDB" id="A0A2U3D8F2"/>
<comment type="similarity">
    <text evidence="7">Belongs to the gamma-glutamyl phosphate reductase family.</text>
</comment>
<dbReference type="PANTHER" id="PTHR11063:SF8">
    <property type="entry name" value="DELTA-1-PYRROLINE-5-CARBOXYLATE SYNTHASE"/>
    <property type="match status" value="1"/>
</dbReference>
<dbReference type="GO" id="GO:0055129">
    <property type="term" value="P:L-proline biosynthetic process"/>
    <property type="evidence" value="ECO:0007669"/>
    <property type="project" value="UniProtKB-UniRule"/>
</dbReference>
<dbReference type="CDD" id="cd07079">
    <property type="entry name" value="ALDH_F18-19_ProA-GPR"/>
    <property type="match status" value="1"/>
</dbReference>
<keyword evidence="3 7" id="KW-0641">Proline biosynthesis</keyword>
<evidence type="ECO:0000256" key="3">
    <source>
        <dbReference type="ARBA" id="ARBA00022650"/>
    </source>
</evidence>
<evidence type="ECO:0000256" key="4">
    <source>
        <dbReference type="ARBA" id="ARBA00022857"/>
    </source>
</evidence>
<dbReference type="PANTHER" id="PTHR11063">
    <property type="entry name" value="GLUTAMATE SEMIALDEHYDE DEHYDROGENASE"/>
    <property type="match status" value="1"/>
</dbReference>
<dbReference type="HAMAP" id="MF_00412">
    <property type="entry name" value="ProA"/>
    <property type="match status" value="1"/>
</dbReference>
<sequence>MSIVEKELLRAREAAKAANMLTREQKDQALAVMGEHILRATDEILTANKKDLTRAQEAFETQARLDRLALDEQRILAMVQGLHAVIALDDPIGEVMASWTRPNGLLIEQVRVPFGVVGVIYEARPNVTVDTAALTLKTGNVVVLRGGKEAYETNAALTGALRRALEEVGLPSDLVMMVTDTDRRSVDALIRARGMVDLVIPRGGAGLIRHVVEHATVPVIETGVGNCHVYVDANAKLDMAVEITLNAKTQRPSVCNAAETLLIHEAIAQDFLPLIARRMIASGVELRLDEPSFFVLQNHSALSHNEERTLALLQRAVEEDYATEFLGLILAVKVVSSLDEAIDHIGRYGTGHSEAIVTEDLATAEEFLRRVDAAAVYHNASTRFTDGFEFGFGAEIGISTQKLHARGPMGLRELTSYKYRVRGTGQTRT</sequence>
<comment type="subcellular location">
    <subcellularLocation>
        <location evidence="7">Cytoplasm</location>
    </subcellularLocation>
</comment>
<comment type="caution">
    <text evidence="9">The sequence shown here is derived from an EMBL/GenBank/DDBJ whole genome shotgun (WGS) entry which is preliminary data.</text>
</comment>
<keyword evidence="2 7" id="KW-0028">Amino-acid biosynthesis</keyword>
<evidence type="ECO:0000256" key="6">
    <source>
        <dbReference type="ARBA" id="ARBA00049024"/>
    </source>
</evidence>
<keyword evidence="10" id="KW-1185">Reference proteome</keyword>
<evidence type="ECO:0000313" key="10">
    <source>
        <dbReference type="Proteomes" id="UP000245380"/>
    </source>
</evidence>
<dbReference type="PIRSF" id="PIRSF000151">
    <property type="entry name" value="GPR"/>
    <property type="match status" value="1"/>
</dbReference>
<evidence type="ECO:0000313" key="9">
    <source>
        <dbReference type="EMBL" id="PWI57552.1"/>
    </source>
</evidence>
<dbReference type="Proteomes" id="UP000245380">
    <property type="component" value="Unassembled WGS sequence"/>
</dbReference>
<name>A0A2U3D8F2_SULT2</name>
<feature type="domain" description="Aldehyde dehydrogenase" evidence="8">
    <location>
        <begin position="13"/>
        <end position="282"/>
    </location>
</feature>
<evidence type="ECO:0000256" key="7">
    <source>
        <dbReference type="HAMAP-Rule" id="MF_00412"/>
    </source>
</evidence>
<dbReference type="InterPro" id="IPR012134">
    <property type="entry name" value="Glu-5-SA_DH"/>
</dbReference>
<dbReference type="NCBIfam" id="TIGR00407">
    <property type="entry name" value="proA"/>
    <property type="match status" value="1"/>
</dbReference>
<dbReference type="NCBIfam" id="NF001221">
    <property type="entry name" value="PRK00197.1"/>
    <property type="match status" value="1"/>
</dbReference>
<dbReference type="EMBL" id="MPDK01000011">
    <property type="protein sequence ID" value="PWI57552.1"/>
    <property type="molecule type" value="Genomic_DNA"/>
</dbReference>
<gene>
    <name evidence="7" type="primary">proA</name>
    <name evidence="9" type="ORF">BM613_07985</name>
</gene>
<dbReference type="InterPro" id="IPR016161">
    <property type="entry name" value="Ald_DH/histidinol_DH"/>
</dbReference>